<evidence type="ECO:0000313" key="1">
    <source>
        <dbReference type="EMBL" id="PNX63038.1"/>
    </source>
</evidence>
<reference evidence="1 2" key="2">
    <citation type="journal article" date="2017" name="Front. Plant Sci.">
        <title>Gene Classification and Mining of Molecular Markers Useful in Red Clover (Trifolium pratense) Breeding.</title>
        <authorList>
            <person name="Istvanek J."/>
            <person name="Dluhosova J."/>
            <person name="Dluhos P."/>
            <person name="Patkova L."/>
            <person name="Nedelnik J."/>
            <person name="Repkova J."/>
        </authorList>
    </citation>
    <scope>NUCLEOTIDE SEQUENCE [LARGE SCALE GENOMIC DNA]</scope>
    <source>
        <strain evidence="2">cv. Tatra</strain>
        <tissue evidence="1">Young leaves</tissue>
    </source>
</reference>
<organism evidence="1 2">
    <name type="scientific">Trifolium pratense</name>
    <name type="common">Red clover</name>
    <dbReference type="NCBI Taxonomy" id="57577"/>
    <lineage>
        <taxon>Eukaryota</taxon>
        <taxon>Viridiplantae</taxon>
        <taxon>Streptophyta</taxon>
        <taxon>Embryophyta</taxon>
        <taxon>Tracheophyta</taxon>
        <taxon>Spermatophyta</taxon>
        <taxon>Magnoliopsida</taxon>
        <taxon>eudicotyledons</taxon>
        <taxon>Gunneridae</taxon>
        <taxon>Pentapetalae</taxon>
        <taxon>rosids</taxon>
        <taxon>fabids</taxon>
        <taxon>Fabales</taxon>
        <taxon>Fabaceae</taxon>
        <taxon>Papilionoideae</taxon>
        <taxon>50 kb inversion clade</taxon>
        <taxon>NPAAA clade</taxon>
        <taxon>Hologalegina</taxon>
        <taxon>IRL clade</taxon>
        <taxon>Trifolieae</taxon>
        <taxon>Trifolium</taxon>
    </lineage>
</organism>
<evidence type="ECO:0000313" key="2">
    <source>
        <dbReference type="Proteomes" id="UP000236291"/>
    </source>
</evidence>
<feature type="non-terminal residue" evidence="1">
    <location>
        <position position="1"/>
    </location>
</feature>
<comment type="caution">
    <text evidence="1">The sequence shown here is derived from an EMBL/GenBank/DDBJ whole genome shotgun (WGS) entry which is preliminary data.</text>
</comment>
<name>A0A2K3K9U9_TRIPR</name>
<accession>A0A2K3K9U9</accession>
<sequence length="61" mass="6367">GSGIDLTDSNNVTTLAQEVPDVANGSIGINQQTTLRTVPCLPRSVAVGQSQARSIPKVYDI</sequence>
<dbReference type="EMBL" id="ASHM01151938">
    <property type="protein sequence ID" value="PNX63038.1"/>
    <property type="molecule type" value="Genomic_DNA"/>
</dbReference>
<proteinExistence type="predicted"/>
<dbReference type="AlphaFoldDB" id="A0A2K3K9U9"/>
<gene>
    <name evidence="1" type="ORF">L195_g061423</name>
</gene>
<protein>
    <submittedName>
        <fullName evidence="1">Uncharacterized protein</fullName>
    </submittedName>
</protein>
<reference evidence="1 2" key="1">
    <citation type="journal article" date="2014" name="Am. J. Bot.">
        <title>Genome assembly and annotation for red clover (Trifolium pratense; Fabaceae).</title>
        <authorList>
            <person name="Istvanek J."/>
            <person name="Jaros M."/>
            <person name="Krenek A."/>
            <person name="Repkova J."/>
        </authorList>
    </citation>
    <scope>NUCLEOTIDE SEQUENCE [LARGE SCALE GENOMIC DNA]</scope>
    <source>
        <strain evidence="2">cv. Tatra</strain>
        <tissue evidence="1">Young leaves</tissue>
    </source>
</reference>
<dbReference type="Proteomes" id="UP000236291">
    <property type="component" value="Unassembled WGS sequence"/>
</dbReference>